<feature type="compositionally biased region" description="Polar residues" evidence="1">
    <location>
        <begin position="500"/>
        <end position="514"/>
    </location>
</feature>
<organism evidence="2 3">
    <name type="scientific">Fusarium solani</name>
    <name type="common">Filamentous fungus</name>
    <dbReference type="NCBI Taxonomy" id="169388"/>
    <lineage>
        <taxon>Eukaryota</taxon>
        <taxon>Fungi</taxon>
        <taxon>Dikarya</taxon>
        <taxon>Ascomycota</taxon>
        <taxon>Pezizomycotina</taxon>
        <taxon>Sordariomycetes</taxon>
        <taxon>Hypocreomycetidae</taxon>
        <taxon>Hypocreales</taxon>
        <taxon>Nectriaceae</taxon>
        <taxon>Fusarium</taxon>
        <taxon>Fusarium solani species complex</taxon>
    </lineage>
</organism>
<feature type="region of interest" description="Disordered" evidence="1">
    <location>
        <begin position="497"/>
        <end position="524"/>
    </location>
</feature>
<evidence type="ECO:0000313" key="3">
    <source>
        <dbReference type="Proteomes" id="UP000736672"/>
    </source>
</evidence>
<evidence type="ECO:0000313" key="2">
    <source>
        <dbReference type="EMBL" id="KAH7250387.1"/>
    </source>
</evidence>
<protein>
    <submittedName>
        <fullName evidence="2">Uncharacterized protein</fullName>
    </submittedName>
</protein>
<dbReference type="EMBL" id="JAGTJS010000012">
    <property type="protein sequence ID" value="KAH7250387.1"/>
    <property type="molecule type" value="Genomic_DNA"/>
</dbReference>
<gene>
    <name evidence="2" type="ORF">B0J15DRAFT_399184</name>
</gene>
<dbReference type="OrthoDB" id="5082440at2759"/>
<evidence type="ECO:0000256" key="1">
    <source>
        <dbReference type="SAM" id="MobiDB-lite"/>
    </source>
</evidence>
<feature type="region of interest" description="Disordered" evidence="1">
    <location>
        <begin position="273"/>
        <end position="403"/>
    </location>
</feature>
<dbReference type="AlphaFoldDB" id="A0A9P9H5Y5"/>
<sequence>MNFPSIMSSPVADQYQTDEFSYGPPPASFFTGPAARQIQNPQHIFMNYPQPVPLVRNTFPNPKVKILIGSKQRFGSAFQPLQARDGCPDIDLMALQPAPQASTPGMHPTSNYCFQAGNQEPNYVQHMHSLPPGAGFNGYHQSLPNAWYSQPSPNVAGAAFQGMPAGQASHQVPPQLPQAYGSIAGGPSPEMLGSQTPQPFVNANGAATWGTFVGQTPHGSYQPSANMTMTAPQNSLVSQPFVNTTGAAPQVTPQAFQPSVNNTGAASWGTLVDQTPRQSHQLSTNIPSAAPQEPSVDQPSQPPVNIARATPRGRSVNQAAHKGSPQVPPQALQSSTNATGAAPQGTLGSQTPHGSHQPSTNTAATGPQKSSDCQPSKPTVENTGAAHCGTLGSQSSHESHQSFTNRAITALQQILDNQSPRHSVSATGTAPQGESVSQASLGSHQASTNLAVTAPQKSPVSQTSQPSVGTTGAAPQGRPVGYNGLEVHNRIHGSRVNGVRKSTTTHPAKTQPQKSCPPPPPAKDILKQNECTSWEADMARHLHNSNVMGLYKIGDYLCDVHAASGDFVKLARRGVTPDGEHFWCHTILGQRIHSVGAEHLNGKIVCSSNGAFIGMEDSQGNMIVPKWQFAEPVDLESKSKELKNQSESKELKNQSEFKKLKEALKNRRTTIKKETAAISGLKPGCDPMWF</sequence>
<proteinExistence type="predicted"/>
<comment type="caution">
    <text evidence="2">The sequence shown here is derived from an EMBL/GenBank/DDBJ whole genome shotgun (WGS) entry which is preliminary data.</text>
</comment>
<feature type="compositionally biased region" description="Polar residues" evidence="1">
    <location>
        <begin position="418"/>
        <end position="470"/>
    </location>
</feature>
<keyword evidence="3" id="KW-1185">Reference proteome</keyword>
<accession>A0A9P9H5Y5</accession>
<name>A0A9P9H5Y5_FUSSL</name>
<feature type="compositionally biased region" description="Polar residues" evidence="1">
    <location>
        <begin position="346"/>
        <end position="382"/>
    </location>
</feature>
<reference evidence="2" key="1">
    <citation type="journal article" date="2021" name="Nat. Commun.">
        <title>Genetic determinants of endophytism in the Arabidopsis root mycobiome.</title>
        <authorList>
            <person name="Mesny F."/>
            <person name="Miyauchi S."/>
            <person name="Thiergart T."/>
            <person name="Pickel B."/>
            <person name="Atanasova L."/>
            <person name="Karlsson M."/>
            <person name="Huettel B."/>
            <person name="Barry K.W."/>
            <person name="Haridas S."/>
            <person name="Chen C."/>
            <person name="Bauer D."/>
            <person name="Andreopoulos W."/>
            <person name="Pangilinan J."/>
            <person name="LaButti K."/>
            <person name="Riley R."/>
            <person name="Lipzen A."/>
            <person name="Clum A."/>
            <person name="Drula E."/>
            <person name="Henrissat B."/>
            <person name="Kohler A."/>
            <person name="Grigoriev I.V."/>
            <person name="Martin F.M."/>
            <person name="Hacquard S."/>
        </authorList>
    </citation>
    <scope>NUCLEOTIDE SEQUENCE</scope>
    <source>
        <strain evidence="2">FSSC 5 MPI-SDFR-AT-0091</strain>
    </source>
</reference>
<feature type="compositionally biased region" description="Polar residues" evidence="1">
    <location>
        <begin position="391"/>
        <end position="403"/>
    </location>
</feature>
<feature type="region of interest" description="Disordered" evidence="1">
    <location>
        <begin position="418"/>
        <end position="480"/>
    </location>
</feature>
<dbReference type="Proteomes" id="UP000736672">
    <property type="component" value="Unassembled WGS sequence"/>
</dbReference>
<feature type="compositionally biased region" description="Polar residues" evidence="1">
    <location>
        <begin position="273"/>
        <end position="287"/>
    </location>
</feature>